<dbReference type="Gene3D" id="3.40.50.2300">
    <property type="match status" value="1"/>
</dbReference>
<protein>
    <recommendedName>
        <fullName evidence="1">diguanylate cyclase</fullName>
        <ecNumber evidence="1">2.7.7.65</ecNumber>
    </recommendedName>
</protein>
<feature type="domain" description="GGDEF" evidence="6">
    <location>
        <begin position="204"/>
        <end position="334"/>
    </location>
</feature>
<organism evidence="7 8">
    <name type="scientific">Geomesophilobacter sediminis</name>
    <dbReference type="NCBI Taxonomy" id="2798584"/>
    <lineage>
        <taxon>Bacteria</taxon>
        <taxon>Pseudomonadati</taxon>
        <taxon>Thermodesulfobacteriota</taxon>
        <taxon>Desulfuromonadia</taxon>
        <taxon>Geobacterales</taxon>
        <taxon>Geobacteraceae</taxon>
        <taxon>Geomesophilobacter</taxon>
    </lineage>
</organism>
<dbReference type="GO" id="GO:0043709">
    <property type="term" value="P:cell adhesion involved in single-species biofilm formation"/>
    <property type="evidence" value="ECO:0007669"/>
    <property type="project" value="TreeGrafter"/>
</dbReference>
<dbReference type="SMART" id="SM00267">
    <property type="entry name" value="GGDEF"/>
    <property type="match status" value="1"/>
</dbReference>
<evidence type="ECO:0000259" key="5">
    <source>
        <dbReference type="PROSITE" id="PS50110"/>
    </source>
</evidence>
<dbReference type="PROSITE" id="PS50887">
    <property type="entry name" value="GGDEF"/>
    <property type="match status" value="1"/>
</dbReference>
<dbReference type="SUPFAM" id="SSF52172">
    <property type="entry name" value="CheY-like"/>
    <property type="match status" value="1"/>
</dbReference>
<dbReference type="CDD" id="cd01949">
    <property type="entry name" value="GGDEF"/>
    <property type="match status" value="1"/>
</dbReference>
<comment type="caution">
    <text evidence="7">The sequence shown here is derived from an EMBL/GenBank/DDBJ whole genome shotgun (WGS) entry which is preliminary data.</text>
</comment>
<dbReference type="AlphaFoldDB" id="A0A8J7M052"/>
<dbReference type="NCBIfam" id="TIGR00254">
    <property type="entry name" value="GGDEF"/>
    <property type="match status" value="1"/>
</dbReference>
<proteinExistence type="predicted"/>
<feature type="region of interest" description="Disordered" evidence="4">
    <location>
        <begin position="353"/>
        <end position="389"/>
    </location>
</feature>
<dbReference type="GO" id="GO:0005886">
    <property type="term" value="C:plasma membrane"/>
    <property type="evidence" value="ECO:0007669"/>
    <property type="project" value="TreeGrafter"/>
</dbReference>
<evidence type="ECO:0000313" key="8">
    <source>
        <dbReference type="Proteomes" id="UP000636888"/>
    </source>
</evidence>
<dbReference type="InterPro" id="IPR011006">
    <property type="entry name" value="CheY-like_superfamily"/>
</dbReference>
<evidence type="ECO:0000256" key="3">
    <source>
        <dbReference type="PROSITE-ProRule" id="PRU00169"/>
    </source>
</evidence>
<dbReference type="PANTHER" id="PTHR45138">
    <property type="entry name" value="REGULATORY COMPONENTS OF SENSORY TRANSDUCTION SYSTEM"/>
    <property type="match status" value="1"/>
</dbReference>
<dbReference type="Pfam" id="PF00072">
    <property type="entry name" value="Response_reg"/>
    <property type="match status" value="1"/>
</dbReference>
<dbReference type="InterPro" id="IPR000160">
    <property type="entry name" value="GGDEF_dom"/>
</dbReference>
<keyword evidence="3" id="KW-0597">Phosphoprotein</keyword>
<dbReference type="InterPro" id="IPR001789">
    <property type="entry name" value="Sig_transdc_resp-reg_receiver"/>
</dbReference>
<feature type="modified residue" description="4-aspartylphosphate" evidence="3">
    <location>
        <position position="48"/>
    </location>
</feature>
<dbReference type="InterPro" id="IPR050469">
    <property type="entry name" value="Diguanylate_Cyclase"/>
</dbReference>
<dbReference type="Pfam" id="PF00990">
    <property type="entry name" value="GGDEF"/>
    <property type="match status" value="1"/>
</dbReference>
<dbReference type="EMBL" id="JAEMHM010000001">
    <property type="protein sequence ID" value="MBJ6723372.1"/>
    <property type="molecule type" value="Genomic_DNA"/>
</dbReference>
<dbReference type="PROSITE" id="PS50110">
    <property type="entry name" value="RESPONSE_REGULATORY"/>
    <property type="match status" value="1"/>
</dbReference>
<dbReference type="GO" id="GO:1902201">
    <property type="term" value="P:negative regulation of bacterial-type flagellum-dependent cell motility"/>
    <property type="evidence" value="ECO:0007669"/>
    <property type="project" value="TreeGrafter"/>
</dbReference>
<dbReference type="GO" id="GO:0052621">
    <property type="term" value="F:diguanylate cyclase activity"/>
    <property type="evidence" value="ECO:0007669"/>
    <property type="project" value="UniProtKB-EC"/>
</dbReference>
<dbReference type="InterPro" id="IPR029787">
    <property type="entry name" value="Nucleotide_cyclase"/>
</dbReference>
<dbReference type="Gene3D" id="3.30.70.270">
    <property type="match status" value="1"/>
</dbReference>
<evidence type="ECO:0000313" key="7">
    <source>
        <dbReference type="EMBL" id="MBJ6723372.1"/>
    </source>
</evidence>
<dbReference type="Proteomes" id="UP000636888">
    <property type="component" value="Unassembled WGS sequence"/>
</dbReference>
<dbReference type="InterPro" id="IPR043128">
    <property type="entry name" value="Rev_trsase/Diguanyl_cyclase"/>
</dbReference>
<dbReference type="SUPFAM" id="SSF55073">
    <property type="entry name" value="Nucleotide cyclase"/>
    <property type="match status" value="1"/>
</dbReference>
<dbReference type="PANTHER" id="PTHR45138:SF9">
    <property type="entry name" value="DIGUANYLATE CYCLASE DGCM-RELATED"/>
    <property type="match status" value="1"/>
</dbReference>
<comment type="catalytic activity">
    <reaction evidence="2">
        <text>2 GTP = 3',3'-c-di-GMP + 2 diphosphate</text>
        <dbReference type="Rhea" id="RHEA:24898"/>
        <dbReference type="ChEBI" id="CHEBI:33019"/>
        <dbReference type="ChEBI" id="CHEBI:37565"/>
        <dbReference type="ChEBI" id="CHEBI:58805"/>
        <dbReference type="EC" id="2.7.7.65"/>
    </reaction>
</comment>
<dbReference type="SMART" id="SM00448">
    <property type="entry name" value="REC"/>
    <property type="match status" value="1"/>
</dbReference>
<accession>A0A8J7M052</accession>
<evidence type="ECO:0000256" key="2">
    <source>
        <dbReference type="ARBA" id="ARBA00034247"/>
    </source>
</evidence>
<dbReference type="EC" id="2.7.7.65" evidence="1"/>
<keyword evidence="8" id="KW-1185">Reference proteome</keyword>
<reference evidence="7" key="1">
    <citation type="submission" date="2020-12" db="EMBL/GenBank/DDBJ databases">
        <title>Geomonas sp. Red875, isolated from river sediment.</title>
        <authorList>
            <person name="Xu Z."/>
            <person name="Zhang Z."/>
            <person name="Masuda Y."/>
            <person name="Itoh H."/>
            <person name="Senoo K."/>
        </authorList>
    </citation>
    <scope>NUCLEOTIDE SEQUENCE</scope>
    <source>
        <strain evidence="7">Red875</strain>
    </source>
</reference>
<dbReference type="RefSeq" id="WP_199382204.1">
    <property type="nucleotide sequence ID" value="NZ_JAEMHM010000001.1"/>
</dbReference>
<dbReference type="GO" id="GO:0000160">
    <property type="term" value="P:phosphorelay signal transduction system"/>
    <property type="evidence" value="ECO:0007669"/>
    <property type="project" value="InterPro"/>
</dbReference>
<name>A0A8J7M052_9BACT</name>
<evidence type="ECO:0000259" key="6">
    <source>
        <dbReference type="PROSITE" id="PS50887"/>
    </source>
</evidence>
<sequence length="389" mass="43088">MIIEDSPTQAHYLQYLLEQHGYIVSVAENARAGLNILAAHLPSLVISDVLMPEMDGFELCRSIKDDPRTKDVPVILLTSLSDPLDVLRGLECGADNFLTKPCEENRLLSRIADIFANRRNRDHAGSEFNVEVILEGKKRIIRSDPVRMLTFLYHSYETAIERNRDLTKVRDDLRQLSTHDTLTGLFNRAFFEEELQRLQLGRQFPVSVLVADVDDLKPVNDRLGHAAGDRQLRLAAGILSGAFRAGDVVARIGGDEFAVLLPGADELVVAEASQRIRTVLRELNASGDTRGLSISIGAATAHSGDELTRALKLSDERMYQEKFTRKRCLAKEDVSDEYEYEVSLPVLGIVSGPGPGQLQRQESEPPGKSQILKSSPEAFLVDYPSGKPG</sequence>
<evidence type="ECO:0000256" key="1">
    <source>
        <dbReference type="ARBA" id="ARBA00012528"/>
    </source>
</evidence>
<feature type="domain" description="Response regulatory" evidence="5">
    <location>
        <begin position="1"/>
        <end position="115"/>
    </location>
</feature>
<gene>
    <name evidence="7" type="ORF">JFN93_01510</name>
</gene>
<evidence type="ECO:0000256" key="4">
    <source>
        <dbReference type="SAM" id="MobiDB-lite"/>
    </source>
</evidence>